<evidence type="ECO:0000256" key="1">
    <source>
        <dbReference type="ARBA" id="ARBA00004168"/>
    </source>
</evidence>
<feature type="coiled-coil region" evidence="6">
    <location>
        <begin position="1861"/>
        <end position="1895"/>
    </location>
</feature>
<feature type="region of interest" description="Disordered" evidence="7">
    <location>
        <begin position="1455"/>
        <end position="1482"/>
    </location>
</feature>
<feature type="compositionally biased region" description="Polar residues" evidence="7">
    <location>
        <begin position="55"/>
        <end position="65"/>
    </location>
</feature>
<evidence type="ECO:0000259" key="10">
    <source>
        <dbReference type="PROSITE" id="PS50847"/>
    </source>
</evidence>
<evidence type="ECO:0000313" key="13">
    <source>
        <dbReference type="Proteomes" id="UP000254956"/>
    </source>
</evidence>
<feature type="region of interest" description="Disordered" evidence="7">
    <location>
        <begin position="1955"/>
        <end position="1978"/>
    </location>
</feature>
<keyword evidence="4 9" id="KW-0732">Signal</keyword>
<gene>
    <name evidence="12" type="primary">sdrD</name>
    <name evidence="12" type="ORF">NCTC12413_01112</name>
    <name evidence="11" type="ORF">SAR03_18110</name>
</gene>
<reference evidence="12 13" key="1">
    <citation type="submission" date="2018-06" db="EMBL/GenBank/DDBJ databases">
        <authorList>
            <consortium name="Pathogen Informatics"/>
            <person name="Doyle S."/>
        </authorList>
    </citation>
    <scope>NUCLEOTIDE SEQUENCE [LARGE SCALE GENOMIC DNA]</scope>
    <source>
        <strain evidence="12 13">NCTC12413</strain>
    </source>
</reference>
<dbReference type="STRING" id="1212545.SARL_10556"/>
<name>A0A380CBR4_9STAP</name>
<dbReference type="EMBL" id="BKAV01000020">
    <property type="protein sequence ID" value="GEQ00774.1"/>
    <property type="molecule type" value="Genomic_DNA"/>
</dbReference>
<feature type="compositionally biased region" description="Basic and acidic residues" evidence="7">
    <location>
        <begin position="161"/>
        <end position="179"/>
    </location>
</feature>
<feature type="region of interest" description="Disordered" evidence="7">
    <location>
        <begin position="1502"/>
        <end position="1540"/>
    </location>
</feature>
<dbReference type="EMBL" id="UGZE01000001">
    <property type="protein sequence ID" value="SUJ17148.1"/>
    <property type="molecule type" value="Genomic_DNA"/>
</dbReference>
<feature type="compositionally biased region" description="Basic and acidic residues" evidence="7">
    <location>
        <begin position="1314"/>
        <end position="1336"/>
    </location>
</feature>
<feature type="region of interest" description="Disordered" evidence="7">
    <location>
        <begin position="1000"/>
        <end position="1020"/>
    </location>
</feature>
<dbReference type="OrthoDB" id="2414032at2"/>
<evidence type="ECO:0000256" key="4">
    <source>
        <dbReference type="ARBA" id="ARBA00022729"/>
    </source>
</evidence>
<feature type="compositionally biased region" description="Basic and acidic residues" evidence="7">
    <location>
        <begin position="790"/>
        <end position="825"/>
    </location>
</feature>
<feature type="compositionally biased region" description="Polar residues" evidence="7">
    <location>
        <begin position="1455"/>
        <end position="1466"/>
    </location>
</feature>
<feature type="transmembrane region" description="Helical" evidence="8">
    <location>
        <begin position="2073"/>
        <end position="2090"/>
    </location>
</feature>
<feature type="coiled-coil region" evidence="6">
    <location>
        <begin position="1373"/>
        <end position="1424"/>
    </location>
</feature>
<evidence type="ECO:0000256" key="2">
    <source>
        <dbReference type="ARBA" id="ARBA00022512"/>
    </source>
</evidence>
<evidence type="ECO:0000313" key="12">
    <source>
        <dbReference type="EMBL" id="SUJ17148.1"/>
    </source>
</evidence>
<organism evidence="12 13">
    <name type="scientific">Staphylococcus arlettae</name>
    <dbReference type="NCBI Taxonomy" id="29378"/>
    <lineage>
        <taxon>Bacteria</taxon>
        <taxon>Bacillati</taxon>
        <taxon>Bacillota</taxon>
        <taxon>Bacilli</taxon>
        <taxon>Bacillales</taxon>
        <taxon>Staphylococcaceae</taxon>
        <taxon>Staphylococcus</taxon>
    </lineage>
</organism>
<feature type="domain" description="Gram-positive cocci surface proteins LPxTG" evidence="10">
    <location>
        <begin position="2063"/>
        <end position="2098"/>
    </location>
</feature>
<feature type="compositionally biased region" description="Polar residues" evidence="7">
    <location>
        <begin position="145"/>
        <end position="157"/>
    </location>
</feature>
<dbReference type="Pfam" id="PF00746">
    <property type="entry name" value="Gram_pos_anchor"/>
    <property type="match status" value="1"/>
</dbReference>
<dbReference type="InterPro" id="IPR054725">
    <property type="entry name" value="Epr_GA-like"/>
</dbReference>
<feature type="region of interest" description="Disordered" evidence="7">
    <location>
        <begin position="900"/>
        <end position="947"/>
    </location>
</feature>
<feature type="compositionally biased region" description="Basic and acidic residues" evidence="7">
    <location>
        <begin position="1204"/>
        <end position="1239"/>
    </location>
</feature>
<evidence type="ECO:0000313" key="11">
    <source>
        <dbReference type="EMBL" id="GEQ00774.1"/>
    </source>
</evidence>
<dbReference type="NCBIfam" id="TIGR01167">
    <property type="entry name" value="LPXTG_anchor"/>
    <property type="match status" value="1"/>
</dbReference>
<feature type="region of interest" description="Disordered" evidence="7">
    <location>
        <begin position="2017"/>
        <end position="2061"/>
    </location>
</feature>
<evidence type="ECO:0000256" key="5">
    <source>
        <dbReference type="ARBA" id="ARBA00023088"/>
    </source>
</evidence>
<proteinExistence type="predicted"/>
<feature type="compositionally biased region" description="Basic and acidic residues" evidence="7">
    <location>
        <begin position="1964"/>
        <end position="1977"/>
    </location>
</feature>
<dbReference type="RefSeq" id="WP_103388007.1">
    <property type="nucleotide sequence ID" value="NZ_BKAV01000020.1"/>
</dbReference>
<keyword evidence="14" id="KW-1185">Reference proteome</keyword>
<feature type="signal peptide" evidence="9">
    <location>
        <begin position="1"/>
        <end position="37"/>
    </location>
</feature>
<keyword evidence="5" id="KW-0572">Peptidoglycan-anchor</keyword>
<feature type="compositionally biased region" description="Basic and acidic residues" evidence="7">
    <location>
        <begin position="2017"/>
        <end position="2026"/>
    </location>
</feature>
<dbReference type="PROSITE" id="PS50847">
    <property type="entry name" value="GRAM_POS_ANCHORING"/>
    <property type="match status" value="1"/>
</dbReference>
<feature type="compositionally biased region" description="Low complexity" evidence="7">
    <location>
        <begin position="2048"/>
        <end position="2061"/>
    </location>
</feature>
<feature type="coiled-coil region" evidence="6">
    <location>
        <begin position="1763"/>
        <end position="1832"/>
    </location>
</feature>
<feature type="coiled-coil region" evidence="6">
    <location>
        <begin position="1707"/>
        <end position="1734"/>
    </location>
</feature>
<feature type="region of interest" description="Disordered" evidence="7">
    <location>
        <begin position="1051"/>
        <end position="1139"/>
    </location>
</feature>
<keyword evidence="2" id="KW-0134">Cell wall</keyword>
<feature type="region of interest" description="Disordered" evidence="7">
    <location>
        <begin position="1294"/>
        <end position="1336"/>
    </location>
</feature>
<feature type="compositionally biased region" description="Basic and acidic residues" evidence="7">
    <location>
        <begin position="598"/>
        <end position="608"/>
    </location>
</feature>
<keyword evidence="6" id="KW-0175">Coiled coil</keyword>
<feature type="compositionally biased region" description="Basic and acidic residues" evidence="7">
    <location>
        <begin position="1069"/>
        <end position="1093"/>
    </location>
</feature>
<feature type="region of interest" description="Disordered" evidence="7">
    <location>
        <begin position="36"/>
        <end position="227"/>
    </location>
</feature>
<feature type="region of interest" description="Disordered" evidence="7">
    <location>
        <begin position="788"/>
        <end position="825"/>
    </location>
</feature>
<protein>
    <submittedName>
        <fullName evidence="12">Serine-aspartate repeat-containing protein D</fullName>
    </submittedName>
</protein>
<feature type="compositionally biased region" description="Low complexity" evidence="7">
    <location>
        <begin position="587"/>
        <end position="597"/>
    </location>
</feature>
<feature type="region of interest" description="Disordered" evidence="7">
    <location>
        <begin position="1188"/>
        <end position="1240"/>
    </location>
</feature>
<dbReference type="InterPro" id="IPR005877">
    <property type="entry name" value="YSIRK_signal_dom"/>
</dbReference>
<comment type="subcellular location">
    <subcellularLocation>
        <location evidence="1">Secreted</location>
        <location evidence="1">Cell wall</location>
        <topology evidence="1">Peptidoglycan-anchor</topology>
    </subcellularLocation>
</comment>
<feature type="compositionally biased region" description="Basic and acidic residues" evidence="7">
    <location>
        <begin position="112"/>
        <end position="133"/>
    </location>
</feature>
<feature type="chain" id="PRO_5016895738" evidence="9">
    <location>
        <begin position="38"/>
        <end position="2098"/>
    </location>
</feature>
<feature type="region of interest" description="Disordered" evidence="7">
    <location>
        <begin position="666"/>
        <end position="743"/>
    </location>
</feature>
<feature type="compositionally biased region" description="Basic and acidic residues" evidence="7">
    <location>
        <begin position="1294"/>
        <end position="1306"/>
    </location>
</feature>
<feature type="region of interest" description="Disordered" evidence="7">
    <location>
        <begin position="567"/>
        <end position="645"/>
    </location>
</feature>
<evidence type="ECO:0000256" key="6">
    <source>
        <dbReference type="SAM" id="Coils"/>
    </source>
</evidence>
<reference evidence="11 14" key="2">
    <citation type="submission" date="2019-07" db="EMBL/GenBank/DDBJ databases">
        <title>Whole genome shotgun sequence of Staphylococcus arlettae NBRC 109765.</title>
        <authorList>
            <person name="Hosoyama A."/>
            <person name="Uohara A."/>
            <person name="Ohji S."/>
            <person name="Ichikawa N."/>
        </authorList>
    </citation>
    <scope>NUCLEOTIDE SEQUENCE [LARGE SCALE GENOMIC DNA]</scope>
    <source>
        <strain evidence="11 14">NBRC 109765</strain>
    </source>
</reference>
<evidence type="ECO:0000256" key="9">
    <source>
        <dbReference type="SAM" id="SignalP"/>
    </source>
</evidence>
<feature type="compositionally biased region" description="Basic and acidic residues" evidence="7">
    <location>
        <begin position="1504"/>
        <end position="1526"/>
    </location>
</feature>
<keyword evidence="8" id="KW-1133">Transmembrane helix</keyword>
<evidence type="ECO:0000256" key="3">
    <source>
        <dbReference type="ARBA" id="ARBA00022525"/>
    </source>
</evidence>
<dbReference type="NCBIfam" id="TIGR01168">
    <property type="entry name" value="YSIRK_signal"/>
    <property type="match status" value="1"/>
</dbReference>
<dbReference type="Pfam" id="PF22775">
    <property type="entry name" value="GA_3"/>
    <property type="match status" value="14"/>
</dbReference>
<evidence type="ECO:0000256" key="8">
    <source>
        <dbReference type="SAM" id="Phobius"/>
    </source>
</evidence>
<feature type="compositionally biased region" description="Basic and acidic residues" evidence="7">
    <location>
        <begin position="94"/>
        <end position="103"/>
    </location>
</feature>
<evidence type="ECO:0000256" key="7">
    <source>
        <dbReference type="SAM" id="MobiDB-lite"/>
    </source>
</evidence>
<sequence length="2098" mass="228951">MNNNKKVQKYSIRKYSVGAASILIGTLLFLNPSTAEAQELEPKSNETTTKENEELSQGNDVTNTDEVQEQELPAEVNTSQKTDEPSDVEEISSQEEKTQKLDEVEAQEVTSEENKVQSTDESKNKKEVTRQKSNEQNADEALEQEVNTQVNQIQNLDEATDEGKAPLEEKEVQKSDNEQTQKVNELQNIDELKGKKEVSSQNKATQKSGEKNEQEFTPEVKQQLNNDNSIEEVTQEVKEAQKISEAPNQKVKLNIKSTPLKRSKRQLPELPPSNTDIPVVPLQNRAASHTFSPRSVSSSYQARYFSSMRGFNDITTNSTRRDAIEIIEKHKQHLTEKEREFYLRNIARKLNLPKNEKTWNNLFRNSIDNKLIGRKVAKNQVNDVNKVLESMKNLINNRQGNFYTEISNNNVKKITANDLRYVSTEKRGGKYVVSFDLTKELGSGVKRFETLSLKVNDSLNSKIEKVLVDYIPHKGLAEATKTLNRDKLGYYSFTTEPKNKAGASATFKLVLKSATEIDSAKDQIGVQLISDTNYPNPVHGVNLELKTVNMKPIAQKVNSDIKKIKEQEAKGQVQPPVDNQAKDEATKAVVEAEQAEQAAKDKSTKANEDGVINLNEHKELEEASNQADTKKKAAEAKVNALSENQKGDLPQRLDKLTGIVVPSINDQDSNGISDDLDQAKSEATKAVEEAERADKEAKEKLANANKDGVINPKEHQELEAASNQAETKKKEAEAKVNALSENQKGDLPQRLEVLTGIVVPEINDKDSNGVADDLDKSKAEATKAIEAAEQSDKAAKDKLTKANEDDVINPKEHRELEAASKKAKETKVAAEAKVKALPESQKGDLPQRLEVLTGIAVPDINDQDSNGIADNIDKANAEATKAVEAAEQADKVAKEALTKANEDGVINPNEHKELEAASNQADTKKKEAEAKVNALSENQKGDLPQRLDKLTGIDIPGINDKDSNGVADNIDKAKDEATKAIEEAEQADKVAKEAFTKANEDGVINPKEHQELEAASKKAKETKVAAEDKVKALPENQKVDLPQRLDKLTGIDVPNINDKDSNGVADDLDQAKDEATKAVEEAERADKEAKEKLANANKDGVINPNEHQELEAASKQAKETKAAAEAKVNALSESQKGDLPQRLSKLTGIDIPGINDKDSNGVADDLDQAKDEATKAVVEAERADKVAKDKLTKANEDGVINPNEHQELEEASKKAKETKATADAKVKTLPENQKGELPQRLEVLTGIDVPNINDQDSNGVVDDLDQANDEAMKAVEEAEKADKVAKEKLAKAVEDGAINPKEHQELTEEANQAETKKKAASEKVNKLPKDKQDNLQERLDKLTGIKVPNVNDQDSNGLADELDGTLADVAMAVEKAKQVDKAAKEALAKAKEDGKISQEEVNKLTELANQAKETKANAEVLVEELPETPKQLREKKAEFNEVLAQLTGITVPTVTDNVIPGQQDNMDQARADATKAVEEAERADKVAKDKLTKAKADGAINPKEYQELEEASKKAKETKTTAEEKVNVLPESQKGDLPERLDKLTGIDIPNINDQESNGLADELDGTLIDVTKAVEAAKQADAKAKEALVKANTDGKISQEEVNKLTDLAKLARETKATAEVLVEELPETPKQLKEKKAAFNEVLAQLTGIVVPTVTNNAIPGQDDNMDQEKTDATQAVEEAEKTDKAVKEALIIANEDGRISQKEVEKLTDLAKKAKETKAKAEMKVNALADNQKGNLPQRLDKLTGIDIPSMNDQDSNGVADDVDQAKTEAMQAVEEAEQADKAAKEALAKANEDGKISQEEVNKLMDLAQQAKATKATAEAKVNALSESQKGDLPQRLEALTGINVPVINDKNSNGVANDLDQATADATQAVEEAEQADKVAKAALAKANEDGVINPKEHQDLIDLAQQAEATKKVASEKVNVLPQDKQVNLQERLDKLTGIKVPNVNSDVLPTAASEDDKEMKPEVSGEDSKETIPTILSEDGNEVTSEESGKTNKLTTPTASIEDVNKVTLEESSKDDKETSSTVTSEVIAPKALSKDGKAMSSENLNNNSNNTINELPKTGNDGINSYIYTGVLALFGSLLLVVRRRKNKSN</sequence>
<feature type="compositionally biased region" description="Basic and acidic residues" evidence="7">
    <location>
        <begin position="1467"/>
        <end position="1482"/>
    </location>
</feature>
<dbReference type="Proteomes" id="UP000321598">
    <property type="component" value="Unassembled WGS sequence"/>
</dbReference>
<feature type="compositionally biased region" description="Basic and acidic residues" evidence="7">
    <location>
        <begin position="40"/>
        <end position="53"/>
    </location>
</feature>
<feature type="compositionally biased region" description="Basic and acidic residues" evidence="7">
    <location>
        <begin position="1106"/>
        <end position="1124"/>
    </location>
</feature>
<dbReference type="InterPro" id="IPR019931">
    <property type="entry name" value="LPXTG_anchor"/>
</dbReference>
<dbReference type="Pfam" id="PF04650">
    <property type="entry name" value="YSIRK_signal"/>
    <property type="match status" value="1"/>
</dbReference>
<keyword evidence="3" id="KW-0964">Secreted</keyword>
<keyword evidence="8" id="KW-0472">Membrane</keyword>
<evidence type="ECO:0000313" key="14">
    <source>
        <dbReference type="Proteomes" id="UP000321598"/>
    </source>
</evidence>
<keyword evidence="8" id="KW-0812">Transmembrane</keyword>
<feature type="compositionally biased region" description="Basic and acidic residues" evidence="7">
    <location>
        <begin position="677"/>
        <end position="701"/>
    </location>
</feature>
<dbReference type="Proteomes" id="UP000254956">
    <property type="component" value="Unassembled WGS sequence"/>
</dbReference>
<accession>A0A380CBR4</accession>